<feature type="transmembrane region" description="Helical" evidence="7">
    <location>
        <begin position="412"/>
        <end position="431"/>
    </location>
</feature>
<organism evidence="9 10">
    <name type="scientific">Halopelagius longus</name>
    <dbReference type="NCBI Taxonomy" id="1236180"/>
    <lineage>
        <taxon>Archaea</taxon>
        <taxon>Methanobacteriati</taxon>
        <taxon>Methanobacteriota</taxon>
        <taxon>Stenosarchaea group</taxon>
        <taxon>Halobacteria</taxon>
        <taxon>Halobacteriales</taxon>
        <taxon>Haloferacaceae</taxon>
    </lineage>
</organism>
<sequence length="511" mass="55666">MSRENPDSETSSPGTVASILSRLKPTGELTDQIIKGGLWATALNVSDRALVLVELVILGRVLGPSQYGLISMCILTIIALRRFTHLGFDEAIIQKPSENVDDYFDTIWTIRVLRGVLVAGVMFAVGPLIASLWGEPRVSEFLRLTGLVLFFVGLQNPAVVYLRKDLEFDKELVFKLSGTVVEFVIAIVLVYRYQTVWAFVIGRIAAEAMRAVVSFKLTSYSPRFDVDVQQTKHLLGYGQWIFSAGLIGFLIGEGDDVFVGWLLGSGALAIYQMSYKISNTPATEISQVLTSVMFPAFSKLQNDIDALRETYKRTVQISSLFSFPAAFGIALVAPEFVHLAFGEEWQSAIVVIQILAGWGLLRSVGHTSGPLLNAVGRPKTVTKIQIVKLSLIAVLIYPVTEAWGIVGTGLLITGNAFVVLPWSLFIVARELETTIHDLLRPTFIPFGASVAMSLVVLATANALPTLPALAALCVKVLLGVLAYVLALAVMLRFVDNSVAELVETVLQSFSN</sequence>
<comment type="similarity">
    <text evidence="2">Belongs to the polysaccharide synthase family.</text>
</comment>
<evidence type="ECO:0000256" key="4">
    <source>
        <dbReference type="ARBA" id="ARBA00022692"/>
    </source>
</evidence>
<dbReference type="PANTHER" id="PTHR30250">
    <property type="entry name" value="PST FAMILY PREDICTED COLANIC ACID TRANSPORTER"/>
    <property type="match status" value="1"/>
</dbReference>
<feature type="transmembrane region" description="Helical" evidence="7">
    <location>
        <begin position="320"/>
        <end position="341"/>
    </location>
</feature>
<dbReference type="EMBL" id="FNKQ01000002">
    <property type="protein sequence ID" value="SDQ41288.1"/>
    <property type="molecule type" value="Genomic_DNA"/>
</dbReference>
<dbReference type="Pfam" id="PF13440">
    <property type="entry name" value="Polysacc_synt_3"/>
    <property type="match status" value="1"/>
</dbReference>
<dbReference type="Proteomes" id="UP000255421">
    <property type="component" value="Unassembled WGS sequence"/>
</dbReference>
<reference evidence="10" key="1">
    <citation type="submission" date="2016-10" db="EMBL/GenBank/DDBJ databases">
        <authorList>
            <person name="Varghese N."/>
            <person name="Submissions S."/>
        </authorList>
    </citation>
    <scope>NUCLEOTIDE SEQUENCE [LARGE SCALE GENOMIC DNA]</scope>
    <source>
        <strain evidence="10">CGMCC 1.12397</strain>
    </source>
</reference>
<evidence type="ECO:0000256" key="3">
    <source>
        <dbReference type="ARBA" id="ARBA00022475"/>
    </source>
</evidence>
<feature type="transmembrane region" description="Helical" evidence="7">
    <location>
        <begin position="141"/>
        <end position="160"/>
    </location>
</feature>
<dbReference type="EMBL" id="QQST01000001">
    <property type="protein sequence ID" value="RDI70457.1"/>
    <property type="molecule type" value="Genomic_DNA"/>
</dbReference>
<feature type="transmembrane region" description="Helical" evidence="7">
    <location>
        <begin position="443"/>
        <end position="463"/>
    </location>
</feature>
<feature type="transmembrane region" description="Helical" evidence="7">
    <location>
        <begin position="469"/>
        <end position="491"/>
    </location>
</feature>
<evidence type="ECO:0000256" key="2">
    <source>
        <dbReference type="ARBA" id="ARBA00007430"/>
    </source>
</evidence>
<dbReference type="Proteomes" id="UP000199289">
    <property type="component" value="Unassembled WGS sequence"/>
</dbReference>
<feature type="transmembrane region" description="Helical" evidence="7">
    <location>
        <begin position="112"/>
        <end position="129"/>
    </location>
</feature>
<proteinExistence type="inferred from homology"/>
<dbReference type="GO" id="GO:0005886">
    <property type="term" value="C:plasma membrane"/>
    <property type="evidence" value="ECO:0007669"/>
    <property type="project" value="UniProtKB-SubCell"/>
</dbReference>
<evidence type="ECO:0000313" key="10">
    <source>
        <dbReference type="Proteomes" id="UP000199289"/>
    </source>
</evidence>
<comment type="subcellular location">
    <subcellularLocation>
        <location evidence="1">Cell membrane</location>
        <topology evidence="1">Multi-pass membrane protein</topology>
    </subcellularLocation>
</comment>
<dbReference type="InterPro" id="IPR050833">
    <property type="entry name" value="Poly_Biosynth_Transport"/>
</dbReference>
<evidence type="ECO:0000256" key="1">
    <source>
        <dbReference type="ARBA" id="ARBA00004651"/>
    </source>
</evidence>
<name>A0A1H1ANF1_9EURY</name>
<feature type="transmembrane region" description="Helical" evidence="7">
    <location>
        <begin position="234"/>
        <end position="252"/>
    </location>
</feature>
<protein>
    <submittedName>
        <fullName evidence="8">Lipopolysaccharide biosynthesis protein</fullName>
    </submittedName>
    <submittedName>
        <fullName evidence="9">Polysaccharide transporter, PST family/lipopolysaccharide exporter</fullName>
    </submittedName>
</protein>
<dbReference type="PANTHER" id="PTHR30250:SF10">
    <property type="entry name" value="LIPOPOLYSACCHARIDE BIOSYNTHESIS PROTEIN WZXC"/>
    <property type="match status" value="1"/>
</dbReference>
<dbReference type="CDD" id="cd13127">
    <property type="entry name" value="MATE_tuaB_like"/>
    <property type="match status" value="1"/>
</dbReference>
<evidence type="ECO:0000313" key="9">
    <source>
        <dbReference type="EMBL" id="SDQ41288.1"/>
    </source>
</evidence>
<dbReference type="RefSeq" id="WP_092535088.1">
    <property type="nucleotide sequence ID" value="NZ_FNKQ01000002.1"/>
</dbReference>
<feature type="transmembrane region" description="Helical" evidence="7">
    <location>
        <begin position="172"/>
        <end position="190"/>
    </location>
</feature>
<evidence type="ECO:0000313" key="8">
    <source>
        <dbReference type="EMBL" id="RDI70457.1"/>
    </source>
</evidence>
<gene>
    <name evidence="8" type="ORF">DWB78_01265</name>
    <name evidence="9" type="ORF">SAMN05216278_1423</name>
</gene>
<keyword evidence="11" id="KW-1185">Reference proteome</keyword>
<reference evidence="9" key="2">
    <citation type="submission" date="2016-10" db="EMBL/GenBank/DDBJ databases">
        <authorList>
            <person name="de Groot N.N."/>
        </authorList>
    </citation>
    <scope>NUCLEOTIDE SEQUENCE [LARGE SCALE GENOMIC DNA]</scope>
    <source>
        <strain evidence="9">CGMCC 1.12397</strain>
    </source>
</reference>
<evidence type="ECO:0000313" key="11">
    <source>
        <dbReference type="Proteomes" id="UP000255421"/>
    </source>
</evidence>
<dbReference type="OrthoDB" id="202076at2157"/>
<keyword evidence="4 7" id="KW-0812">Transmembrane</keyword>
<dbReference type="AlphaFoldDB" id="A0A1H1ANF1"/>
<keyword evidence="5 7" id="KW-1133">Transmembrane helix</keyword>
<feature type="transmembrane region" description="Helical" evidence="7">
    <location>
        <begin position="258"/>
        <end position="275"/>
    </location>
</feature>
<accession>A0A1H1ANF1</accession>
<keyword evidence="6 7" id="KW-0472">Membrane</keyword>
<evidence type="ECO:0000256" key="6">
    <source>
        <dbReference type="ARBA" id="ARBA00023136"/>
    </source>
</evidence>
<evidence type="ECO:0000256" key="5">
    <source>
        <dbReference type="ARBA" id="ARBA00022989"/>
    </source>
</evidence>
<keyword evidence="3" id="KW-1003">Cell membrane</keyword>
<evidence type="ECO:0000256" key="7">
    <source>
        <dbReference type="SAM" id="Phobius"/>
    </source>
</evidence>
<reference evidence="8 11" key="3">
    <citation type="submission" date="2018-07" db="EMBL/GenBank/DDBJ databases">
        <title>Genome sequence of extremly halophilic archaeon Halopelagius longus strain BC12-B1.</title>
        <authorList>
            <person name="Zhang X."/>
        </authorList>
    </citation>
    <scope>NUCLEOTIDE SEQUENCE [LARGE SCALE GENOMIC DNA]</scope>
    <source>
        <strain evidence="8 11">BC12-B1</strain>
    </source>
</reference>